<feature type="active site" description="Proton acceptor" evidence="1">
    <location>
        <position position="187"/>
    </location>
</feature>
<dbReference type="EMBL" id="SLUO01000010">
    <property type="protein sequence ID" value="TCL56835.1"/>
    <property type="molecule type" value="Genomic_DNA"/>
</dbReference>
<gene>
    <name evidence="2" type="ORF">EDD76_1106</name>
</gene>
<dbReference type="PANTHER" id="PTHR38474:SF1">
    <property type="entry name" value="SLR0299 PROTEIN"/>
    <property type="match status" value="1"/>
</dbReference>
<accession>A0A4R1QVZ7</accession>
<evidence type="ECO:0000256" key="1">
    <source>
        <dbReference type="PIRSR" id="PIRSR000440-1"/>
    </source>
</evidence>
<evidence type="ECO:0000313" key="3">
    <source>
        <dbReference type="Proteomes" id="UP000295718"/>
    </source>
</evidence>
<reference evidence="2 3" key="1">
    <citation type="submission" date="2019-03" db="EMBL/GenBank/DDBJ databases">
        <title>Genomic Encyclopedia of Type Strains, Phase IV (KMG-IV): sequencing the most valuable type-strain genomes for metagenomic binning, comparative biology and taxonomic classification.</title>
        <authorList>
            <person name="Goeker M."/>
        </authorList>
    </citation>
    <scope>NUCLEOTIDE SEQUENCE [LARGE SCALE GENOMIC DNA]</scope>
    <source>
        <strain evidence="2 3">DSM 100556</strain>
    </source>
</reference>
<dbReference type="OrthoDB" id="9801766at2"/>
<keyword evidence="3" id="KW-1185">Reference proteome</keyword>
<dbReference type="SMART" id="SM01059">
    <property type="entry name" value="CAT"/>
    <property type="match status" value="1"/>
</dbReference>
<organism evidence="2 3">
    <name type="scientific">Kineothrix alysoides</name>
    <dbReference type="NCBI Taxonomy" id="1469948"/>
    <lineage>
        <taxon>Bacteria</taxon>
        <taxon>Bacillati</taxon>
        <taxon>Bacillota</taxon>
        <taxon>Clostridia</taxon>
        <taxon>Lachnospirales</taxon>
        <taxon>Lachnospiraceae</taxon>
        <taxon>Kineothrix</taxon>
    </lineage>
</organism>
<dbReference type="PANTHER" id="PTHR38474">
    <property type="entry name" value="SLR0299 PROTEIN"/>
    <property type="match status" value="1"/>
</dbReference>
<dbReference type="RefSeq" id="WP_031391444.1">
    <property type="nucleotide sequence ID" value="NZ_JPNB01000002.1"/>
</dbReference>
<comment type="caution">
    <text evidence="2">The sequence shown here is derived from an EMBL/GenBank/DDBJ whole genome shotgun (WGS) entry which is preliminary data.</text>
</comment>
<name>A0A4R1QVZ7_9FIRM</name>
<proteinExistence type="predicted"/>
<dbReference type="AlphaFoldDB" id="A0A4R1QVZ7"/>
<sequence>MADNYEVVDENNWKRALHCQIFRNSVEPSYCVTFELDISNFLEKIKELEYSFTIALIFAVSKCANEIEEFRYRFVDGQIVLYDKIDTAFTYMNKDTELFKVVNVEMQDTLEEYMMSAIEKAENQKEYFTGPLGNNVFQFSPLPWVSYTHISHTNSGKKDNATPLFDWGKFFQRDKKWILPFSVQVHHSFVDGIHIGRLVDGLQNYLNRF</sequence>
<protein>
    <submittedName>
        <fullName evidence="2">Chloramphenicol O-acetyltransferase type B</fullName>
    </submittedName>
</protein>
<dbReference type="SUPFAM" id="SSF52777">
    <property type="entry name" value="CoA-dependent acyltransferases"/>
    <property type="match status" value="1"/>
</dbReference>
<dbReference type="Proteomes" id="UP000295718">
    <property type="component" value="Unassembled WGS sequence"/>
</dbReference>
<dbReference type="InterPro" id="IPR001707">
    <property type="entry name" value="Cmp_AcTrfase"/>
</dbReference>
<dbReference type="PIRSF" id="PIRSF000440">
    <property type="entry name" value="CAT"/>
    <property type="match status" value="1"/>
</dbReference>
<dbReference type="GO" id="GO:0008811">
    <property type="term" value="F:chloramphenicol O-acetyltransferase activity"/>
    <property type="evidence" value="ECO:0007669"/>
    <property type="project" value="InterPro"/>
</dbReference>
<dbReference type="InterPro" id="IPR023213">
    <property type="entry name" value="CAT-like_dom_sf"/>
</dbReference>
<dbReference type="Gene3D" id="3.30.559.10">
    <property type="entry name" value="Chloramphenicol acetyltransferase-like domain"/>
    <property type="match status" value="1"/>
</dbReference>
<dbReference type="Pfam" id="PF00302">
    <property type="entry name" value="CAT"/>
    <property type="match status" value="1"/>
</dbReference>
<evidence type="ECO:0000313" key="2">
    <source>
        <dbReference type="EMBL" id="TCL56835.1"/>
    </source>
</evidence>
<dbReference type="STRING" id="1469948.GCA_000732725_02776"/>
<keyword evidence="2" id="KW-0808">Transferase</keyword>